<dbReference type="PANTHER" id="PTHR10507:SF0">
    <property type="entry name" value="CELL DIVISION CONTROL PROTEIN 45 HOMOLOG"/>
    <property type="match status" value="1"/>
</dbReference>
<comment type="subcellular location">
    <subcellularLocation>
        <location evidence="1">Nucleus</location>
    </subcellularLocation>
</comment>
<reference evidence="7" key="2">
    <citation type="submission" date="2025-08" db="UniProtKB">
        <authorList>
            <consortium name="Ensembl"/>
        </authorList>
    </citation>
    <scope>IDENTIFICATION</scope>
</reference>
<name>A0A3P8X122_CYNSE</name>
<evidence type="ECO:0000256" key="3">
    <source>
        <dbReference type="ARBA" id="ARBA00022705"/>
    </source>
</evidence>
<dbReference type="GeneTree" id="ENSGT00390000009662"/>
<reference evidence="7" key="3">
    <citation type="submission" date="2025-09" db="UniProtKB">
        <authorList>
            <consortium name="Ensembl"/>
        </authorList>
    </citation>
    <scope>IDENTIFICATION</scope>
</reference>
<keyword evidence="8" id="KW-1185">Reference proteome</keyword>
<accession>A0A3P8X122</accession>
<evidence type="ECO:0000256" key="5">
    <source>
        <dbReference type="ARBA" id="ARBA00023306"/>
    </source>
</evidence>
<keyword evidence="3" id="KW-0235">DNA replication</keyword>
<sequence length="503" mass="57500">MFVTDIRKEFYEVVSNQRVALLVASDIDALCACKILQALFHCDQVQYTLVPVTGWQDLGTAFFEHKEQIKLLIKQDDDLSVPAYDDIFQDDDEDEEGGDSGNESDGGSEPSGKRRRFDEVRNLTQIDLYKVDCDCGVTVMFFELAWVLTKDTKDMLWWAIIGLTDQWVHDKITHMKYVTDIATMQRHVSRHNHRNEDEENMLSIDCMKISFEYDLRLTLYQHWTLYDSICNSCYTSCYFKLWTLNGQKKLQEFLADMGLPLKQVKQKFTSMDMTIKENLRDVIEESSNKYGMKDVRIQTFGVHFGFKNRFLASDMVHACAALLESTEKSDGDNFINALDSLSRSNLDHLYSGIDLAKKKLLAIQQTVASCICTNLILSQGPFLYCYLMEGTPDVKIFSKPVALTLLSKYLLKAFVQSTRNKRCKLLPLIMAAPKDLEKGTVIVVGIPPESETSDKKNFFGRAFEKAAESTSSRTLHDHFDTSIIELKSEDRSKFLDALITLLS</sequence>
<evidence type="ECO:0000313" key="8">
    <source>
        <dbReference type="Proteomes" id="UP000265120"/>
    </source>
</evidence>
<dbReference type="Ensembl" id="ENSCSET00000031031.1">
    <property type="protein sequence ID" value="ENSCSEP00000030625.1"/>
    <property type="gene ID" value="ENSCSEG00000019603.1"/>
</dbReference>
<keyword evidence="4" id="KW-0539">Nucleus</keyword>
<keyword evidence="5" id="KW-0131">Cell cycle</keyword>
<dbReference type="GO" id="GO:0003682">
    <property type="term" value="F:chromatin binding"/>
    <property type="evidence" value="ECO:0007669"/>
    <property type="project" value="TreeGrafter"/>
</dbReference>
<dbReference type="GO" id="GO:0000727">
    <property type="term" value="P:double-strand break repair via break-induced replication"/>
    <property type="evidence" value="ECO:0007669"/>
    <property type="project" value="TreeGrafter"/>
</dbReference>
<protein>
    <submittedName>
        <fullName evidence="7">CDC45 cell division cycle 45 homolog (S. cerevisiae)</fullName>
    </submittedName>
</protein>
<comment type="similarity">
    <text evidence="2">Belongs to the CDC45 family.</text>
</comment>
<dbReference type="GO" id="GO:1902977">
    <property type="term" value="P:mitotic DNA replication preinitiation complex assembly"/>
    <property type="evidence" value="ECO:0007669"/>
    <property type="project" value="TreeGrafter"/>
</dbReference>
<dbReference type="AlphaFoldDB" id="A0A3P8X122"/>
<dbReference type="GO" id="GO:0003688">
    <property type="term" value="F:DNA replication origin binding"/>
    <property type="evidence" value="ECO:0007669"/>
    <property type="project" value="TreeGrafter"/>
</dbReference>
<dbReference type="Pfam" id="PF02724">
    <property type="entry name" value="CDC45"/>
    <property type="match status" value="2"/>
</dbReference>
<organism evidence="7 8">
    <name type="scientific">Cynoglossus semilaevis</name>
    <name type="common">Tongue sole</name>
    <dbReference type="NCBI Taxonomy" id="244447"/>
    <lineage>
        <taxon>Eukaryota</taxon>
        <taxon>Metazoa</taxon>
        <taxon>Chordata</taxon>
        <taxon>Craniata</taxon>
        <taxon>Vertebrata</taxon>
        <taxon>Euteleostomi</taxon>
        <taxon>Actinopterygii</taxon>
        <taxon>Neopterygii</taxon>
        <taxon>Teleostei</taxon>
        <taxon>Neoteleostei</taxon>
        <taxon>Acanthomorphata</taxon>
        <taxon>Carangaria</taxon>
        <taxon>Pleuronectiformes</taxon>
        <taxon>Pleuronectoidei</taxon>
        <taxon>Cynoglossidae</taxon>
        <taxon>Cynoglossinae</taxon>
        <taxon>Cynoglossus</taxon>
    </lineage>
</organism>
<evidence type="ECO:0000313" key="7">
    <source>
        <dbReference type="Ensembl" id="ENSCSEP00000030625.1"/>
    </source>
</evidence>
<evidence type="ECO:0000256" key="6">
    <source>
        <dbReference type="SAM" id="MobiDB-lite"/>
    </source>
</evidence>
<dbReference type="GO" id="GO:0003697">
    <property type="term" value="F:single-stranded DNA binding"/>
    <property type="evidence" value="ECO:0007669"/>
    <property type="project" value="TreeGrafter"/>
</dbReference>
<dbReference type="Proteomes" id="UP000265120">
    <property type="component" value="Chromosome Z"/>
</dbReference>
<feature type="compositionally biased region" description="Low complexity" evidence="6">
    <location>
        <begin position="101"/>
        <end position="110"/>
    </location>
</feature>
<reference evidence="7 8" key="1">
    <citation type="journal article" date="2014" name="Nat. Genet.">
        <title>Whole-genome sequence of a flatfish provides insights into ZW sex chromosome evolution and adaptation to a benthic lifestyle.</title>
        <authorList>
            <person name="Chen S."/>
            <person name="Zhang G."/>
            <person name="Shao C."/>
            <person name="Huang Q."/>
            <person name="Liu G."/>
            <person name="Zhang P."/>
            <person name="Song W."/>
            <person name="An N."/>
            <person name="Chalopin D."/>
            <person name="Volff J.N."/>
            <person name="Hong Y."/>
            <person name="Li Q."/>
            <person name="Sha Z."/>
            <person name="Zhou H."/>
            <person name="Xie M."/>
            <person name="Yu Q."/>
            <person name="Liu Y."/>
            <person name="Xiang H."/>
            <person name="Wang N."/>
            <person name="Wu K."/>
            <person name="Yang C."/>
            <person name="Zhou Q."/>
            <person name="Liao X."/>
            <person name="Yang L."/>
            <person name="Hu Q."/>
            <person name="Zhang J."/>
            <person name="Meng L."/>
            <person name="Jin L."/>
            <person name="Tian Y."/>
            <person name="Lian J."/>
            <person name="Yang J."/>
            <person name="Miao G."/>
            <person name="Liu S."/>
            <person name="Liang Z."/>
            <person name="Yan F."/>
            <person name="Li Y."/>
            <person name="Sun B."/>
            <person name="Zhang H."/>
            <person name="Zhang J."/>
            <person name="Zhu Y."/>
            <person name="Du M."/>
            <person name="Zhao Y."/>
            <person name="Schartl M."/>
            <person name="Tang Q."/>
            <person name="Wang J."/>
        </authorList>
    </citation>
    <scope>NUCLEOTIDE SEQUENCE</scope>
</reference>
<evidence type="ECO:0000256" key="1">
    <source>
        <dbReference type="ARBA" id="ARBA00004123"/>
    </source>
</evidence>
<dbReference type="InterPro" id="IPR003874">
    <property type="entry name" value="CDC45"/>
</dbReference>
<dbReference type="PANTHER" id="PTHR10507">
    <property type="entry name" value="CDC45-RELATED PROTEIN"/>
    <property type="match status" value="1"/>
</dbReference>
<dbReference type="GO" id="GO:0006270">
    <property type="term" value="P:DNA replication initiation"/>
    <property type="evidence" value="ECO:0007669"/>
    <property type="project" value="InterPro"/>
</dbReference>
<evidence type="ECO:0000256" key="2">
    <source>
        <dbReference type="ARBA" id="ARBA00010727"/>
    </source>
</evidence>
<evidence type="ECO:0000256" key="4">
    <source>
        <dbReference type="ARBA" id="ARBA00023242"/>
    </source>
</evidence>
<feature type="region of interest" description="Disordered" evidence="6">
    <location>
        <begin position="90"/>
        <end position="114"/>
    </location>
</feature>
<proteinExistence type="inferred from homology"/>
<dbReference type="GO" id="GO:0031261">
    <property type="term" value="C:DNA replication preinitiation complex"/>
    <property type="evidence" value="ECO:0007669"/>
    <property type="project" value="TreeGrafter"/>
</dbReference>